<comment type="caution">
    <text evidence="2">The sequence shown here is derived from an EMBL/GenBank/DDBJ whole genome shotgun (WGS) entry which is preliminary data.</text>
</comment>
<feature type="region of interest" description="Disordered" evidence="1">
    <location>
        <begin position="72"/>
        <end position="91"/>
    </location>
</feature>
<dbReference type="EMBL" id="DUZY01000004">
    <property type="protein sequence ID" value="DAD38425.1"/>
    <property type="molecule type" value="Genomic_DNA"/>
</dbReference>
<feature type="compositionally biased region" description="Basic and acidic residues" evidence="1">
    <location>
        <begin position="1"/>
        <end position="11"/>
    </location>
</feature>
<protein>
    <submittedName>
        <fullName evidence="2">Uncharacterized protein</fullName>
    </submittedName>
</protein>
<accession>A0A822Z4M2</accession>
<evidence type="ECO:0000313" key="3">
    <source>
        <dbReference type="Proteomes" id="UP000607653"/>
    </source>
</evidence>
<reference evidence="2 3" key="1">
    <citation type="journal article" date="2020" name="Mol. Biol. Evol.">
        <title>Distinct Expression and Methylation Patterns for Genes with Different Fates following a Single Whole-Genome Duplication in Flowering Plants.</title>
        <authorList>
            <person name="Shi T."/>
            <person name="Rahmani R.S."/>
            <person name="Gugger P.F."/>
            <person name="Wang M."/>
            <person name="Li H."/>
            <person name="Zhang Y."/>
            <person name="Li Z."/>
            <person name="Wang Q."/>
            <person name="Van de Peer Y."/>
            <person name="Marchal K."/>
            <person name="Chen J."/>
        </authorList>
    </citation>
    <scope>NUCLEOTIDE SEQUENCE [LARGE SCALE GENOMIC DNA]</scope>
    <source>
        <tissue evidence="2">Leaf</tissue>
    </source>
</reference>
<keyword evidence="3" id="KW-1185">Reference proteome</keyword>
<feature type="region of interest" description="Disordered" evidence="1">
    <location>
        <begin position="1"/>
        <end position="31"/>
    </location>
</feature>
<proteinExistence type="predicted"/>
<gene>
    <name evidence="2" type="ORF">HUJ06_009066</name>
</gene>
<name>A0A822Z4M2_NELNU</name>
<dbReference type="AlphaFoldDB" id="A0A822Z4M2"/>
<evidence type="ECO:0000313" key="2">
    <source>
        <dbReference type="EMBL" id="DAD38425.1"/>
    </source>
</evidence>
<evidence type="ECO:0000256" key="1">
    <source>
        <dbReference type="SAM" id="MobiDB-lite"/>
    </source>
</evidence>
<sequence>MRGLSHRDRPWALDTTSEKTTSGGSSPRTDYDSAEEFLQVMLDLQDDDTIILRSVELATVIDIDLEFSIGSETETPTSSRTERATSAARTI</sequence>
<dbReference type="Proteomes" id="UP000607653">
    <property type="component" value="Unassembled WGS sequence"/>
</dbReference>
<organism evidence="2 3">
    <name type="scientific">Nelumbo nucifera</name>
    <name type="common">Sacred lotus</name>
    <dbReference type="NCBI Taxonomy" id="4432"/>
    <lineage>
        <taxon>Eukaryota</taxon>
        <taxon>Viridiplantae</taxon>
        <taxon>Streptophyta</taxon>
        <taxon>Embryophyta</taxon>
        <taxon>Tracheophyta</taxon>
        <taxon>Spermatophyta</taxon>
        <taxon>Magnoliopsida</taxon>
        <taxon>Proteales</taxon>
        <taxon>Nelumbonaceae</taxon>
        <taxon>Nelumbo</taxon>
    </lineage>
</organism>